<evidence type="ECO:0000256" key="11">
    <source>
        <dbReference type="ARBA" id="ARBA00049515"/>
    </source>
</evidence>
<comment type="similarity">
    <text evidence="1">Belongs to the class-II aminoacyl-tRNA synthetase family.</text>
</comment>
<dbReference type="GO" id="GO:0006435">
    <property type="term" value="P:threonyl-tRNA aminoacylation"/>
    <property type="evidence" value="ECO:0007669"/>
    <property type="project" value="UniProtKB-UniRule"/>
</dbReference>
<dbReference type="InterPro" id="IPR004154">
    <property type="entry name" value="Anticodon-bd"/>
</dbReference>
<dbReference type="InterPro" id="IPR006195">
    <property type="entry name" value="aa-tRNA-synth_II"/>
</dbReference>
<comment type="catalytic activity">
    <reaction evidence="11">
        <text>tRNA(Thr) + L-threonine + ATP = L-threonyl-tRNA(Thr) + AMP + diphosphate + H(+)</text>
        <dbReference type="Rhea" id="RHEA:24624"/>
        <dbReference type="Rhea" id="RHEA-COMP:9670"/>
        <dbReference type="Rhea" id="RHEA-COMP:9704"/>
        <dbReference type="ChEBI" id="CHEBI:15378"/>
        <dbReference type="ChEBI" id="CHEBI:30616"/>
        <dbReference type="ChEBI" id="CHEBI:33019"/>
        <dbReference type="ChEBI" id="CHEBI:57926"/>
        <dbReference type="ChEBI" id="CHEBI:78442"/>
        <dbReference type="ChEBI" id="CHEBI:78534"/>
        <dbReference type="ChEBI" id="CHEBI:456215"/>
        <dbReference type="EC" id="6.1.1.3"/>
    </reaction>
</comment>
<keyword evidence="5" id="KW-0547">Nucleotide-binding</keyword>
<dbReference type="GO" id="GO:0003723">
    <property type="term" value="F:RNA binding"/>
    <property type="evidence" value="ECO:0007669"/>
    <property type="project" value="UniProtKB-KW"/>
</dbReference>
<dbReference type="Pfam" id="PF08915">
    <property type="entry name" value="tRNA-Thr_ED"/>
    <property type="match status" value="1"/>
</dbReference>
<dbReference type="EMBL" id="SGBD01000001">
    <property type="protein sequence ID" value="RZD14814.1"/>
    <property type="molecule type" value="Genomic_DNA"/>
</dbReference>
<evidence type="ECO:0000256" key="7">
    <source>
        <dbReference type="ARBA" id="ARBA00022840"/>
    </source>
</evidence>
<dbReference type="GO" id="GO:0005524">
    <property type="term" value="F:ATP binding"/>
    <property type="evidence" value="ECO:0007669"/>
    <property type="project" value="UniProtKB-KW"/>
</dbReference>
<keyword evidence="4 14" id="KW-0436">Ligase</keyword>
<dbReference type="Gene3D" id="3.30.930.10">
    <property type="entry name" value="Bira Bifunctional Protein, Domain 2"/>
    <property type="match status" value="1"/>
</dbReference>
<keyword evidence="9" id="KW-0648">Protein biosynthesis</keyword>
<dbReference type="PROSITE" id="PS50862">
    <property type="entry name" value="AA_TRNA_LIGASE_II"/>
    <property type="match status" value="1"/>
</dbReference>
<dbReference type="Pfam" id="PF03129">
    <property type="entry name" value="HGTP_anticodon"/>
    <property type="match status" value="1"/>
</dbReference>
<dbReference type="GO" id="GO:0004829">
    <property type="term" value="F:threonine-tRNA ligase activity"/>
    <property type="evidence" value="ECO:0007669"/>
    <property type="project" value="UniProtKB-UniRule"/>
</dbReference>
<dbReference type="Pfam" id="PF00587">
    <property type="entry name" value="tRNA-synt_2b"/>
    <property type="match status" value="1"/>
</dbReference>
<dbReference type="CDD" id="cd00860">
    <property type="entry name" value="ThrRS_anticodon"/>
    <property type="match status" value="1"/>
</dbReference>
<dbReference type="GO" id="GO:0008270">
    <property type="term" value="F:zinc ion binding"/>
    <property type="evidence" value="ECO:0007669"/>
    <property type="project" value="InterPro"/>
</dbReference>
<comment type="caution">
    <text evidence="14">The sequence shown here is derived from an EMBL/GenBank/DDBJ whole genome shotgun (WGS) entry which is preliminary data.</text>
</comment>
<evidence type="ECO:0000256" key="9">
    <source>
        <dbReference type="ARBA" id="ARBA00022917"/>
    </source>
</evidence>
<dbReference type="EC" id="6.1.1.3" evidence="2 12"/>
<dbReference type="InterPro" id="IPR036621">
    <property type="entry name" value="Anticodon-bd_dom_sf"/>
</dbReference>
<evidence type="ECO:0000256" key="3">
    <source>
        <dbReference type="ARBA" id="ARBA00022490"/>
    </source>
</evidence>
<evidence type="ECO:0000313" key="15">
    <source>
        <dbReference type="Proteomes" id="UP000320813"/>
    </source>
</evidence>
<keyword evidence="10" id="KW-0030">Aminoacyl-tRNA synthetase</keyword>
<dbReference type="AlphaFoldDB" id="A0A519BC59"/>
<dbReference type="InterPro" id="IPR002320">
    <property type="entry name" value="Thr-tRNA-ligase_IIa"/>
</dbReference>
<dbReference type="PANTHER" id="PTHR11451">
    <property type="entry name" value="THREONINE-TRNA LIGASE"/>
    <property type="match status" value="1"/>
</dbReference>
<proteinExistence type="inferred from homology"/>
<dbReference type="InterPro" id="IPR023509">
    <property type="entry name" value="DTD-like_sf"/>
</dbReference>
<evidence type="ECO:0000256" key="2">
    <source>
        <dbReference type="ARBA" id="ARBA00013163"/>
    </source>
</evidence>
<dbReference type="InterPro" id="IPR047246">
    <property type="entry name" value="ThrRS_anticodon"/>
</dbReference>
<evidence type="ECO:0000256" key="6">
    <source>
        <dbReference type="ARBA" id="ARBA00022833"/>
    </source>
</evidence>
<protein>
    <recommendedName>
        <fullName evidence="2 12">Threonine--tRNA ligase</fullName>
        <ecNumber evidence="2 12">6.1.1.3</ecNumber>
    </recommendedName>
</protein>
<accession>A0A519BC59</accession>
<organism evidence="14 15">
    <name type="scientific">Candidatus Acidulodesulfobacterium ferriphilum</name>
    <dbReference type="NCBI Taxonomy" id="2597223"/>
    <lineage>
        <taxon>Bacteria</taxon>
        <taxon>Deltaproteobacteria</taxon>
        <taxon>Candidatus Acidulodesulfobacterales</taxon>
        <taxon>Candidatus Acidulodesulfobacterium</taxon>
    </lineage>
</organism>
<reference evidence="14 15" key="1">
    <citation type="submission" date="2019-01" db="EMBL/GenBank/DDBJ databases">
        <title>Insights into ecological role of a new deltaproteobacterial order Candidatus Sinidesulfobacterales (Sva0485) by metagenomics and metatranscriptomics.</title>
        <authorList>
            <person name="Tan S."/>
            <person name="Liu J."/>
            <person name="Fang Y."/>
            <person name="Hedlund B.P."/>
            <person name="Lian Z.H."/>
            <person name="Huang L.Y."/>
            <person name="Li J.T."/>
            <person name="Huang L.N."/>
            <person name="Li W.J."/>
            <person name="Jiang H.C."/>
            <person name="Dong H.L."/>
            <person name="Shu W.S."/>
        </authorList>
    </citation>
    <scope>NUCLEOTIDE SEQUENCE [LARGE SCALE GENOMIC DNA]</scope>
    <source>
        <strain evidence="14">AP3</strain>
    </source>
</reference>
<dbReference type="InterPro" id="IPR015011">
    <property type="entry name" value="Threonyl-tRNA_syn_edit_dom_arc"/>
</dbReference>
<sequence>MQLLIIHADTFSYALTGKTPVAEEIDVNSVKESEVSFKDPLVVFCTVEKGDASDAYAIVKKAFYEIKGISEKLKPRIIVLYPYAHLSNSLAEPSFAVKTLNSLKTELESIAGVYRAPFGWYKSFKISCKGHPLSESSRHIVSESAPNQAIHKTREDVVKDVESEFFILDYTGAETKINLNDKNILAGDTLKDFPSLRKVIAFEEFKIKDGATPPSVAAMRRLEIADHEENSDSGHLRLYPKGTLLYKLLSDWAEDIALNRLKCMEIETPLIYNWNKPEIKGQGESFHERHYSVFVPDEKSESGGFAKGKEFVLRFAGDFGLFSMLKDAKISYKQLPLRFYEFSKSFRYEKSGELSGLRRLRGFTMPDIHSFCLNLEEGFNEYQVLYKQYADLAEAAKIEYAVVFRIVKEYYDKYKDKIIELLKYSKKPALIETLSKMKHYWALKHEFQGVDSVNGSCQLSTVQLDVEDAKRYGINFVNENGEKEGCIICHSSVGAIERWMYLILEEALKKNIPVLPLWLSITQVRIIPVSDKFLDFAVKLKEKLFSSGIRVDIDDRDFSLGKKIMFAEEEWVPYIVVVGHKEAEGGVLPVRNRYKERKNFNLNEEELIKEIKGGTKNMPYRNLILPDMVSKRPIFVG</sequence>
<dbReference type="Gene3D" id="3.50.80.10">
    <property type="entry name" value="D-tyrosyl-tRNA(Tyr) deacylase"/>
    <property type="match status" value="1"/>
</dbReference>
<dbReference type="Gene3D" id="3.40.50.800">
    <property type="entry name" value="Anticodon-binding domain"/>
    <property type="match status" value="1"/>
</dbReference>
<keyword evidence="3" id="KW-0963">Cytoplasm</keyword>
<dbReference type="SUPFAM" id="SSF52954">
    <property type="entry name" value="Class II aaRS ABD-related"/>
    <property type="match status" value="1"/>
</dbReference>
<feature type="domain" description="Aminoacyl-transfer RNA synthetases class-II family profile" evidence="13">
    <location>
        <begin position="264"/>
        <end position="513"/>
    </location>
</feature>
<dbReference type="GO" id="GO:0005737">
    <property type="term" value="C:cytoplasm"/>
    <property type="evidence" value="ECO:0007669"/>
    <property type="project" value="UniProtKB-UniRule"/>
</dbReference>
<evidence type="ECO:0000256" key="8">
    <source>
        <dbReference type="ARBA" id="ARBA00022884"/>
    </source>
</evidence>
<evidence type="ECO:0000313" key="14">
    <source>
        <dbReference type="EMBL" id="RZD14814.1"/>
    </source>
</evidence>
<evidence type="ECO:0000256" key="5">
    <source>
        <dbReference type="ARBA" id="ARBA00022741"/>
    </source>
</evidence>
<keyword evidence="6" id="KW-0862">Zinc</keyword>
<gene>
    <name evidence="14" type="ORF">EVJ47_00575</name>
</gene>
<dbReference type="Proteomes" id="UP000320813">
    <property type="component" value="Unassembled WGS sequence"/>
</dbReference>
<dbReference type="SUPFAM" id="SSF55681">
    <property type="entry name" value="Class II aaRS and biotin synthetases"/>
    <property type="match status" value="1"/>
</dbReference>
<name>A0A519BC59_9DELT</name>
<keyword evidence="7" id="KW-0067">ATP-binding</keyword>
<dbReference type="PANTHER" id="PTHR11451:SF44">
    <property type="entry name" value="THREONINE--TRNA LIGASE, CHLOROPLASTIC_MITOCHONDRIAL 2"/>
    <property type="match status" value="1"/>
</dbReference>
<evidence type="ECO:0000259" key="13">
    <source>
        <dbReference type="PROSITE" id="PS50862"/>
    </source>
</evidence>
<dbReference type="NCBIfam" id="TIGR00418">
    <property type="entry name" value="thrS"/>
    <property type="match status" value="1"/>
</dbReference>
<keyword evidence="8" id="KW-0694">RNA-binding</keyword>
<dbReference type="NCBIfam" id="NF003068">
    <property type="entry name" value="PRK03991.1"/>
    <property type="match status" value="1"/>
</dbReference>
<evidence type="ECO:0000256" key="12">
    <source>
        <dbReference type="NCBIfam" id="TIGR00418"/>
    </source>
</evidence>
<evidence type="ECO:0000256" key="1">
    <source>
        <dbReference type="ARBA" id="ARBA00008226"/>
    </source>
</evidence>
<evidence type="ECO:0000256" key="10">
    <source>
        <dbReference type="ARBA" id="ARBA00023146"/>
    </source>
</evidence>
<dbReference type="InterPro" id="IPR045864">
    <property type="entry name" value="aa-tRNA-synth_II/BPL/LPL"/>
</dbReference>
<dbReference type="InterPro" id="IPR002314">
    <property type="entry name" value="aa-tRNA-synt_IIb"/>
</dbReference>
<evidence type="ECO:0000256" key="4">
    <source>
        <dbReference type="ARBA" id="ARBA00022598"/>
    </source>
</evidence>
<dbReference type="PRINTS" id="PR01047">
    <property type="entry name" value="TRNASYNTHTHR"/>
</dbReference>